<dbReference type="AlphaFoldDB" id="A0A1H4TCP0"/>
<protein>
    <recommendedName>
        <fullName evidence="3">amidase</fullName>
        <ecNumber evidence="3">3.5.1.4</ecNumber>
    </recommendedName>
</protein>
<dbReference type="OrthoDB" id="182039at2"/>
<dbReference type="Gene3D" id="3.90.1300.10">
    <property type="entry name" value="Amidase signature (AS) domain"/>
    <property type="match status" value="1"/>
</dbReference>
<organism evidence="5 6">
    <name type="scientific">Tsukamurella tyrosinosolvens</name>
    <dbReference type="NCBI Taxonomy" id="57704"/>
    <lineage>
        <taxon>Bacteria</taxon>
        <taxon>Bacillati</taxon>
        <taxon>Actinomycetota</taxon>
        <taxon>Actinomycetes</taxon>
        <taxon>Mycobacteriales</taxon>
        <taxon>Tsukamurellaceae</taxon>
        <taxon>Tsukamurella</taxon>
    </lineage>
</organism>
<dbReference type="Proteomes" id="UP000182241">
    <property type="component" value="Unassembled WGS sequence"/>
</dbReference>
<evidence type="ECO:0000256" key="2">
    <source>
        <dbReference type="ARBA" id="ARBA00009199"/>
    </source>
</evidence>
<dbReference type="STRING" id="57704.SAMN04489793_2552"/>
<evidence type="ECO:0000313" key="5">
    <source>
        <dbReference type="EMBL" id="SEC54107.1"/>
    </source>
</evidence>
<keyword evidence="5" id="KW-0808">Transferase</keyword>
<comment type="similarity">
    <text evidence="2">Belongs to the amidase family.</text>
</comment>
<evidence type="ECO:0000256" key="1">
    <source>
        <dbReference type="ARBA" id="ARBA00001311"/>
    </source>
</evidence>
<proteinExistence type="inferred from homology"/>
<dbReference type="InterPro" id="IPR020556">
    <property type="entry name" value="Amidase_CS"/>
</dbReference>
<dbReference type="PANTHER" id="PTHR11895:SF7">
    <property type="entry name" value="GLUTAMYL-TRNA(GLN) AMIDOTRANSFERASE SUBUNIT A, MITOCHONDRIAL"/>
    <property type="match status" value="1"/>
</dbReference>
<dbReference type="GO" id="GO:0004040">
    <property type="term" value="F:amidase activity"/>
    <property type="evidence" value="ECO:0007669"/>
    <property type="project" value="UniProtKB-EC"/>
</dbReference>
<dbReference type="PANTHER" id="PTHR11895">
    <property type="entry name" value="TRANSAMIDASE"/>
    <property type="match status" value="1"/>
</dbReference>
<dbReference type="EMBL" id="FNSA01000003">
    <property type="protein sequence ID" value="SEC54107.1"/>
    <property type="molecule type" value="Genomic_DNA"/>
</dbReference>
<dbReference type="PROSITE" id="PS00571">
    <property type="entry name" value="AMIDASES"/>
    <property type="match status" value="1"/>
</dbReference>
<sequence length="478" mass="50151">MTTSDAIDLAWTSATELAARVADGSVSVGAIADAAIERVERINPAINAIVHFDAEQVRADAAELDRRRAAGEDLGPLGGVPYTIKDLTAQKGLPLTFGMLPMKDQVAEADAPIVERLTAAGGLFLGRTNTPESGYYGGTDNHLFGPTQNPWRTGYTPGGSSGGAAAAVAAGLGPLAEGSDGAGSVRIPAALCGVVGLKPTAGLIPQTILAGRYYEWAYHGPITRTVEDAALMLDVISGADSRDPMSFPRTGPSFVSAVREATAEGLRIAYSPDLGFGRVDPEVARICAAAVDRLAAAGATVTEATPAWGDPEEAMWNGVWVPGFAAEHDLLDWEAARGTVDDELIELLREGERLTGVDVGRADLYRGAMWDTYAAFMQDYDVLISPTLSTAAFPNDRFAPEWLDGESLRRRLLGWLLTYPYNMLTAPALTVPAGFTADGLPVGLQIAGGHHADAVVLGVGAVLERVNPWADTTPALAE</sequence>
<dbReference type="EC" id="3.5.1.4" evidence="3"/>
<dbReference type="GO" id="GO:0016740">
    <property type="term" value="F:transferase activity"/>
    <property type="evidence" value="ECO:0007669"/>
    <property type="project" value="UniProtKB-KW"/>
</dbReference>
<comment type="catalytic activity">
    <reaction evidence="1">
        <text>a monocarboxylic acid amide + H2O = a monocarboxylate + NH4(+)</text>
        <dbReference type="Rhea" id="RHEA:12020"/>
        <dbReference type="ChEBI" id="CHEBI:15377"/>
        <dbReference type="ChEBI" id="CHEBI:28938"/>
        <dbReference type="ChEBI" id="CHEBI:35757"/>
        <dbReference type="ChEBI" id="CHEBI:83628"/>
        <dbReference type="EC" id="3.5.1.4"/>
    </reaction>
</comment>
<dbReference type="RefSeq" id="WP_068741959.1">
    <property type="nucleotide sequence ID" value="NZ_CBDRGN010000001.1"/>
</dbReference>
<name>A0A1H4TCP0_TSUTY</name>
<dbReference type="Pfam" id="PF01425">
    <property type="entry name" value="Amidase"/>
    <property type="match status" value="1"/>
</dbReference>
<accession>A0A1H4TCP0</accession>
<evidence type="ECO:0000256" key="3">
    <source>
        <dbReference type="ARBA" id="ARBA00012922"/>
    </source>
</evidence>
<feature type="domain" description="Amidase" evidence="4">
    <location>
        <begin position="33"/>
        <end position="457"/>
    </location>
</feature>
<gene>
    <name evidence="5" type="ORF">SAMN04489793_2552</name>
</gene>
<evidence type="ECO:0000313" key="6">
    <source>
        <dbReference type="Proteomes" id="UP000182241"/>
    </source>
</evidence>
<dbReference type="SUPFAM" id="SSF75304">
    <property type="entry name" value="Amidase signature (AS) enzymes"/>
    <property type="match status" value="1"/>
</dbReference>
<dbReference type="InterPro" id="IPR036928">
    <property type="entry name" value="AS_sf"/>
</dbReference>
<evidence type="ECO:0000259" key="4">
    <source>
        <dbReference type="Pfam" id="PF01425"/>
    </source>
</evidence>
<reference evidence="6" key="1">
    <citation type="submission" date="2016-10" db="EMBL/GenBank/DDBJ databases">
        <authorList>
            <person name="Varghese N."/>
            <person name="Submissions S."/>
        </authorList>
    </citation>
    <scope>NUCLEOTIDE SEQUENCE [LARGE SCALE GENOMIC DNA]</scope>
    <source>
        <strain evidence="6">DSM 44234</strain>
    </source>
</reference>
<dbReference type="InterPro" id="IPR000120">
    <property type="entry name" value="Amidase"/>
</dbReference>
<dbReference type="InterPro" id="IPR023631">
    <property type="entry name" value="Amidase_dom"/>
</dbReference>
<keyword evidence="6" id="KW-1185">Reference proteome</keyword>